<dbReference type="KEGG" id="iho:Igni_1332"/>
<dbReference type="HOGENOM" id="CLU_1615291_0_0_2"/>
<accession>A8AC56</accession>
<dbReference type="SMART" id="SM00989">
    <property type="entry name" value="V4R"/>
    <property type="match status" value="1"/>
</dbReference>
<gene>
    <name evidence="2" type="ordered locus">Igni_1332</name>
</gene>
<dbReference type="InterPro" id="IPR024096">
    <property type="entry name" value="NO_sig/Golgi_transp_ligand-bd"/>
</dbReference>
<evidence type="ECO:0000259" key="1">
    <source>
        <dbReference type="SMART" id="SM00989"/>
    </source>
</evidence>
<dbReference type="STRING" id="453591.Igni_1332"/>
<evidence type="ECO:0000313" key="2">
    <source>
        <dbReference type="EMBL" id="ABU82508.1"/>
    </source>
</evidence>
<proteinExistence type="predicted"/>
<name>A8AC56_IGNH4</name>
<dbReference type="eggNOG" id="arCOG01688">
    <property type="taxonomic scope" value="Archaea"/>
</dbReference>
<feature type="domain" description="4-vinyl reductase 4VR" evidence="1">
    <location>
        <begin position="103"/>
        <end position="162"/>
    </location>
</feature>
<protein>
    <recommendedName>
        <fullName evidence="1">4-vinyl reductase 4VR domain-containing protein</fullName>
    </recommendedName>
</protein>
<dbReference type="SUPFAM" id="SSF111126">
    <property type="entry name" value="Ligand-binding domain in the NO signalling and Golgi transport"/>
    <property type="match status" value="1"/>
</dbReference>
<sequence length="164" mass="18284">MGSETYSLYVDESGSLRIKGDEADYLILPATTVSKIGSRLYKIVGEAANVQLAEIGRSIGHSLAELIKRQMHGDRIEDIIESIDDYLSKSGFGKAELVKHENHFDVIINNPPSLRHAVEGLKKCRFEAGLIKGILEEITGKKWHVQVDDSVNQEKCLIHVKPME</sequence>
<dbReference type="Pfam" id="PF04051">
    <property type="entry name" value="TRAPP"/>
    <property type="match status" value="1"/>
</dbReference>
<keyword evidence="3" id="KW-1185">Reference proteome</keyword>
<dbReference type="PANTHER" id="PTHR35090">
    <property type="entry name" value="DNA-DIRECTED RNA POLYMERASE SUBUNIT I"/>
    <property type="match status" value="1"/>
</dbReference>
<evidence type="ECO:0000313" key="3">
    <source>
        <dbReference type="Proteomes" id="UP000000262"/>
    </source>
</evidence>
<dbReference type="Gene3D" id="3.30.1380.20">
    <property type="entry name" value="Trafficking protein particle complex subunit 3"/>
    <property type="match status" value="1"/>
</dbReference>
<dbReference type="GeneID" id="5562786"/>
<organism evidence="2 3">
    <name type="scientific">Ignicoccus hospitalis (strain KIN4/I / DSM 18386 / JCM 14125)</name>
    <dbReference type="NCBI Taxonomy" id="453591"/>
    <lineage>
        <taxon>Archaea</taxon>
        <taxon>Thermoproteota</taxon>
        <taxon>Thermoprotei</taxon>
        <taxon>Desulfurococcales</taxon>
        <taxon>Desulfurococcaceae</taxon>
        <taxon>Ignicoccus</taxon>
    </lineage>
</organism>
<dbReference type="Proteomes" id="UP000000262">
    <property type="component" value="Chromosome"/>
</dbReference>
<dbReference type="InterPro" id="IPR007194">
    <property type="entry name" value="TRAPP_component"/>
</dbReference>
<dbReference type="PANTHER" id="PTHR35090:SF2">
    <property type="entry name" value="ARSR FAMILY TRANSCRIPTIONAL REGULATOR"/>
    <property type="match status" value="1"/>
</dbReference>
<dbReference type="OrthoDB" id="377066at2157"/>
<reference evidence="2 3" key="1">
    <citation type="journal article" date="2008" name="Genome Biol.">
        <title>A genomic analysis of the archaeal system Ignicoccus hospitalis-Nanoarchaeum equitans.</title>
        <authorList>
            <person name="Podar M."/>
            <person name="Anderson I."/>
            <person name="Makarova K.S."/>
            <person name="Elkins J.G."/>
            <person name="Ivanova N."/>
            <person name="Wall M.A."/>
            <person name="Lykidis A."/>
            <person name="Mavromatis K."/>
            <person name="Sun H."/>
            <person name="Hudson M.E."/>
            <person name="Chen W."/>
            <person name="Deciu C."/>
            <person name="Hutchison D."/>
            <person name="Eads J.R."/>
            <person name="Anderson A."/>
            <person name="Fernandes F."/>
            <person name="Szeto E."/>
            <person name="Lapidus A."/>
            <person name="Kyrpides N.C."/>
            <person name="Saier M.H.Jr."/>
            <person name="Richardson P.M."/>
            <person name="Rachel R."/>
            <person name="Huber H."/>
            <person name="Eisen J.A."/>
            <person name="Koonin E.V."/>
            <person name="Keller M."/>
            <person name="Stetter K.O."/>
        </authorList>
    </citation>
    <scope>NUCLEOTIDE SEQUENCE [LARGE SCALE GENOMIC DNA]</scope>
    <source>
        <strain evidence="3">KIN4/I / DSM 18386 / JCM 14125</strain>
    </source>
</reference>
<dbReference type="InterPro" id="IPR004096">
    <property type="entry name" value="V4R"/>
</dbReference>
<dbReference type="AlphaFoldDB" id="A8AC56"/>
<dbReference type="EMBL" id="CP000816">
    <property type="protein sequence ID" value="ABU82508.1"/>
    <property type="molecule type" value="Genomic_DNA"/>
</dbReference>
<dbReference type="RefSeq" id="WP_012123472.1">
    <property type="nucleotide sequence ID" value="NC_009776.1"/>
</dbReference>